<dbReference type="EMBL" id="CM039427">
    <property type="protein sequence ID" value="KAI4355682.1"/>
    <property type="molecule type" value="Genomic_DNA"/>
</dbReference>
<sequence>MGLDAVWAGLTLNGEKWAPTIALARFWLGKCDRRIQSRPESGSRSHIVTPLMQLPHFLSIPFIMFLMSWYQ</sequence>
<comment type="caution">
    <text evidence="1">The sequence shown here is derived from an EMBL/GenBank/DDBJ whole genome shotgun (WGS) entry which is preliminary data.</text>
</comment>
<proteinExistence type="predicted"/>
<protein>
    <submittedName>
        <fullName evidence="1">Uncharacterized protein</fullName>
    </submittedName>
</protein>
<organism evidence="1 2">
    <name type="scientific">Bauhinia variegata</name>
    <name type="common">Purple orchid tree</name>
    <name type="synonym">Phanera variegata</name>
    <dbReference type="NCBI Taxonomy" id="167791"/>
    <lineage>
        <taxon>Eukaryota</taxon>
        <taxon>Viridiplantae</taxon>
        <taxon>Streptophyta</taxon>
        <taxon>Embryophyta</taxon>
        <taxon>Tracheophyta</taxon>
        <taxon>Spermatophyta</taxon>
        <taxon>Magnoliopsida</taxon>
        <taxon>eudicotyledons</taxon>
        <taxon>Gunneridae</taxon>
        <taxon>Pentapetalae</taxon>
        <taxon>rosids</taxon>
        <taxon>fabids</taxon>
        <taxon>Fabales</taxon>
        <taxon>Fabaceae</taxon>
        <taxon>Cercidoideae</taxon>
        <taxon>Cercideae</taxon>
        <taxon>Bauhiniinae</taxon>
        <taxon>Bauhinia</taxon>
    </lineage>
</organism>
<accession>A0ACB9Q6L0</accession>
<reference evidence="1 2" key="1">
    <citation type="journal article" date="2022" name="DNA Res.">
        <title>Chromosomal-level genome assembly of the orchid tree Bauhinia variegata (Leguminosae; Cercidoideae) supports the allotetraploid origin hypothesis of Bauhinia.</title>
        <authorList>
            <person name="Zhong Y."/>
            <person name="Chen Y."/>
            <person name="Zheng D."/>
            <person name="Pang J."/>
            <person name="Liu Y."/>
            <person name="Luo S."/>
            <person name="Meng S."/>
            <person name="Qian L."/>
            <person name="Wei D."/>
            <person name="Dai S."/>
            <person name="Zhou R."/>
        </authorList>
    </citation>
    <scope>NUCLEOTIDE SEQUENCE [LARGE SCALE GENOMIC DNA]</scope>
    <source>
        <strain evidence="1">BV-YZ2020</strain>
    </source>
</reference>
<evidence type="ECO:0000313" key="2">
    <source>
        <dbReference type="Proteomes" id="UP000828941"/>
    </source>
</evidence>
<evidence type="ECO:0000313" key="1">
    <source>
        <dbReference type="EMBL" id="KAI4355682.1"/>
    </source>
</evidence>
<keyword evidence="2" id="KW-1185">Reference proteome</keyword>
<name>A0ACB9Q6L0_BAUVA</name>
<dbReference type="Proteomes" id="UP000828941">
    <property type="component" value="Chromosome 2"/>
</dbReference>
<gene>
    <name evidence="1" type="ORF">L6164_004429</name>
</gene>